<dbReference type="Proteomes" id="UP000789524">
    <property type="component" value="Unassembled WGS sequence"/>
</dbReference>
<organism evidence="7 8">
    <name type="scientific">Danaus chrysippus</name>
    <name type="common">African queen</name>
    <dbReference type="NCBI Taxonomy" id="151541"/>
    <lineage>
        <taxon>Eukaryota</taxon>
        <taxon>Metazoa</taxon>
        <taxon>Ecdysozoa</taxon>
        <taxon>Arthropoda</taxon>
        <taxon>Hexapoda</taxon>
        <taxon>Insecta</taxon>
        <taxon>Pterygota</taxon>
        <taxon>Neoptera</taxon>
        <taxon>Endopterygota</taxon>
        <taxon>Lepidoptera</taxon>
        <taxon>Glossata</taxon>
        <taxon>Ditrysia</taxon>
        <taxon>Papilionoidea</taxon>
        <taxon>Nymphalidae</taxon>
        <taxon>Danainae</taxon>
        <taxon>Danaini</taxon>
        <taxon>Danaina</taxon>
        <taxon>Danaus</taxon>
        <taxon>Anosia</taxon>
    </lineage>
</organism>
<dbReference type="GO" id="GO:0009097">
    <property type="term" value="P:isoleucine biosynthetic process"/>
    <property type="evidence" value="ECO:0007669"/>
    <property type="project" value="TreeGrafter"/>
</dbReference>
<name>A0A8J2W371_9NEOP</name>
<dbReference type="InterPro" id="IPR001926">
    <property type="entry name" value="TrpB-like_PALP"/>
</dbReference>
<evidence type="ECO:0000256" key="2">
    <source>
        <dbReference type="ARBA" id="ARBA00022898"/>
    </source>
</evidence>
<dbReference type="Gene3D" id="3.40.50.1100">
    <property type="match status" value="4"/>
</dbReference>
<reference evidence="7" key="1">
    <citation type="submission" date="2021-09" db="EMBL/GenBank/DDBJ databases">
        <authorList>
            <person name="Martin H S."/>
        </authorList>
    </citation>
    <scope>NUCLEOTIDE SEQUENCE</scope>
</reference>
<dbReference type="InterPro" id="IPR050147">
    <property type="entry name" value="Ser/Thr_Dehydratase"/>
</dbReference>
<dbReference type="InterPro" id="IPR036052">
    <property type="entry name" value="TrpB-like_PALP_sf"/>
</dbReference>
<evidence type="ECO:0000256" key="1">
    <source>
        <dbReference type="ARBA" id="ARBA00001933"/>
    </source>
</evidence>
<dbReference type="PANTHER" id="PTHR48078">
    <property type="entry name" value="THREONINE DEHYDRATASE, MITOCHONDRIAL-RELATED"/>
    <property type="match status" value="1"/>
</dbReference>
<dbReference type="SUPFAM" id="SSF53686">
    <property type="entry name" value="Tryptophan synthase beta subunit-like PLP-dependent enzymes"/>
    <property type="match status" value="2"/>
</dbReference>
<dbReference type="PANTHER" id="PTHR48078:SF19">
    <property type="entry name" value="ACT DOMAIN-CONTAINING PROTEIN"/>
    <property type="match status" value="1"/>
</dbReference>
<keyword evidence="3" id="KW-0456">Lyase</keyword>
<dbReference type="Pfam" id="PF00291">
    <property type="entry name" value="PALP"/>
    <property type="match status" value="2"/>
</dbReference>
<evidence type="ECO:0000259" key="6">
    <source>
        <dbReference type="Pfam" id="PF00291"/>
    </source>
</evidence>
<dbReference type="GO" id="GO:0003941">
    <property type="term" value="F:L-serine ammonia-lyase activity"/>
    <property type="evidence" value="ECO:0007669"/>
    <property type="project" value="TreeGrafter"/>
</dbReference>
<sequence length="829" mass="89952">MACEKTYESCNYFGDISGAYKLNEIEQEPIDSISKIKLKLEDIQEAHNRIKNYTTVTPIIEAKYVGNHFCNVLLKCENLQITGSFKARGTFNVVTCMTTAEKGKGCTVAGGRNFLNAMTYSGLKESVPVNVVVPKDCSLADRQKYKENYAVVKVFGNDSNESSLHALTYCDEIGSHFIRCSDRLDLLAGYGTLGLEILSQVDKLDAIICPVGTGGLIASILVAVKSLKPQCLIYGVESSAAPTMSRALQEKKPTIILVKPTIAESIADKIASNNAFHIIKRYLTKMITVDDLWISRAMVNLLEREKIIVEAAAATPIAAIMAGKVPELRGKNVVCVLTGGNIKLSRLPHIVDRGLMAEGRLVGFSITLPDGPAEIARLLTKVVDTGADVRSFEPERSWIKRDALNVTEETMMEPERPHILTFNEIKQAAERIEDGIIHTPLCEAKISKYMDYNIYLKCDNLQYTGSCSERGIRNAFVALNDEMSERGVIVPSNGNMALGAAYQGHLLNIPVTAILPERCPPSLSQRCAELGAHVVLVGETVEDAVSYANKTNRDGSQIILTSDDPLVMAGLGTVGVEIITQLPETDAVIVPVASGGLLAATLVACKKLKCTCLVYGAECAKVPKMMKALQSGYPVSLPVIPNIAQGLSSAVVGENAFATIRGRLDRMLVVDEAYIARAVINVLERERLVADGAGVCALAAVMQGLVPELRGKRAVCVISGGNIDSGRLSRTIHRGLGVSGRLMRFAVPVPDHCKGLEILAEAIADKRAVIKSFGTEQIWVHSDIGSTWANVVVETANEENALALKEHLRNLYPTIKFAVFEVDEKHKMR</sequence>
<dbReference type="GO" id="GO:0006567">
    <property type="term" value="P:L-threonine catabolic process"/>
    <property type="evidence" value="ECO:0007669"/>
    <property type="project" value="TreeGrafter"/>
</dbReference>
<evidence type="ECO:0000256" key="4">
    <source>
        <dbReference type="ARBA" id="ARBA00041766"/>
    </source>
</evidence>
<evidence type="ECO:0000313" key="8">
    <source>
        <dbReference type="Proteomes" id="UP000789524"/>
    </source>
</evidence>
<gene>
    <name evidence="7" type="ORF">DCHRY22_LOCUS6359</name>
</gene>
<evidence type="ECO:0000256" key="5">
    <source>
        <dbReference type="ARBA" id="ARBA00042605"/>
    </source>
</evidence>
<evidence type="ECO:0000313" key="7">
    <source>
        <dbReference type="EMBL" id="CAG9565540.1"/>
    </source>
</evidence>
<keyword evidence="2" id="KW-0663">Pyridoxal phosphate</keyword>
<comment type="cofactor">
    <cofactor evidence="1">
        <name>pyridoxal 5'-phosphate</name>
        <dbReference type="ChEBI" id="CHEBI:597326"/>
    </cofactor>
</comment>
<dbReference type="CDD" id="cd01562">
    <property type="entry name" value="Thr-dehyd"/>
    <property type="match status" value="1"/>
</dbReference>
<protein>
    <recommendedName>
        <fullName evidence="4">L-serine deaminase</fullName>
    </recommendedName>
    <alternativeName>
        <fullName evidence="5">L-threonine dehydratase</fullName>
    </alternativeName>
</protein>
<keyword evidence="8" id="KW-1185">Reference proteome</keyword>
<feature type="domain" description="Tryptophan synthase beta chain-like PALP" evidence="6">
    <location>
        <begin position="432"/>
        <end position="720"/>
    </location>
</feature>
<dbReference type="EMBL" id="CAKASE010000053">
    <property type="protein sequence ID" value="CAG9565540.1"/>
    <property type="molecule type" value="Genomic_DNA"/>
</dbReference>
<dbReference type="OrthoDB" id="4418812at2759"/>
<dbReference type="GO" id="GO:0006565">
    <property type="term" value="P:L-serine catabolic process"/>
    <property type="evidence" value="ECO:0007669"/>
    <property type="project" value="TreeGrafter"/>
</dbReference>
<comment type="caution">
    <text evidence="7">The sequence shown here is derived from an EMBL/GenBank/DDBJ whole genome shotgun (WGS) entry which is preliminary data.</text>
</comment>
<accession>A0A8J2W371</accession>
<evidence type="ECO:0000256" key="3">
    <source>
        <dbReference type="ARBA" id="ARBA00023239"/>
    </source>
</evidence>
<feature type="domain" description="Tryptophan synthase beta chain-like PALP" evidence="6">
    <location>
        <begin position="53"/>
        <end position="339"/>
    </location>
</feature>
<proteinExistence type="predicted"/>
<dbReference type="GO" id="GO:0004794">
    <property type="term" value="F:threonine deaminase activity"/>
    <property type="evidence" value="ECO:0007669"/>
    <property type="project" value="TreeGrafter"/>
</dbReference>
<dbReference type="AlphaFoldDB" id="A0A8J2W371"/>